<evidence type="ECO:0000259" key="4">
    <source>
        <dbReference type="Pfam" id="PF02879"/>
    </source>
</evidence>
<dbReference type="STRING" id="104452.A0A0L7LMT4"/>
<dbReference type="GO" id="GO:0005975">
    <property type="term" value="P:carbohydrate metabolic process"/>
    <property type="evidence" value="ECO:0007669"/>
    <property type="project" value="InterPro"/>
</dbReference>
<sequence>MTAAYMAYIRDSLHVDGISDNKQAAIDIVYSAMHGVGYEFVVKALETANLKRPISVAQQQEPDPEFPTVTFPNPEEAECLVLSKALAERAGAALLFTGNEMGALLGWWLLQQYYKRHPTASEAEVYVLASIVSSKMLRAIVQGRGQFVETLTGFKWMGKYYKRHPTASEAEVYVLASIVSSKMLRAIVQGRGQFVETLTGFKWMGKYYKRHPTASEAEVYVLASIVSSKMLRAIVQGRGQFVETLTGFKWMGKYYKRHPTASEAEVYVLASIVSSKMLRAIVQGRGQFVETLTGFKWMGKYYKRHPTASEAEVYVLASIVSSKMLRAIVQGRGQFVETLTGFKWMGKYYKRHPTASEAEVYVLASIVSSKMLRAIVQGRGHKKAWKLFTGNEMGALLGWWLLQQYYKRHPTASEAEVYVLASIVSSKMLRAIVQGRGQFVETLTGFKWMGNTTLLLQQQGKVPLFAYEEAIGYMCDPRVPDKDGVSAAVHVSTTLP</sequence>
<dbReference type="PANTHER" id="PTHR45745">
    <property type="entry name" value="PHOSPHOMANNOMUTASE 45A"/>
    <property type="match status" value="1"/>
</dbReference>
<dbReference type="GO" id="GO:0006166">
    <property type="term" value="P:purine ribonucleoside salvage"/>
    <property type="evidence" value="ECO:0007669"/>
    <property type="project" value="TreeGrafter"/>
</dbReference>
<organism evidence="6 7">
    <name type="scientific">Operophtera brumata</name>
    <name type="common">Winter moth</name>
    <name type="synonym">Phalaena brumata</name>
    <dbReference type="NCBI Taxonomy" id="104452"/>
    <lineage>
        <taxon>Eukaryota</taxon>
        <taxon>Metazoa</taxon>
        <taxon>Ecdysozoa</taxon>
        <taxon>Arthropoda</taxon>
        <taxon>Hexapoda</taxon>
        <taxon>Insecta</taxon>
        <taxon>Pterygota</taxon>
        <taxon>Neoptera</taxon>
        <taxon>Endopterygota</taxon>
        <taxon>Lepidoptera</taxon>
        <taxon>Glossata</taxon>
        <taxon>Ditrysia</taxon>
        <taxon>Geometroidea</taxon>
        <taxon>Geometridae</taxon>
        <taxon>Larentiinae</taxon>
        <taxon>Operophtera</taxon>
    </lineage>
</organism>
<dbReference type="GO" id="GO:0008973">
    <property type="term" value="F:phosphopentomutase activity"/>
    <property type="evidence" value="ECO:0007669"/>
    <property type="project" value="TreeGrafter"/>
</dbReference>
<name>A0A0L7LMT4_OPEBR</name>
<dbReference type="GO" id="GO:0046872">
    <property type="term" value="F:metal ion binding"/>
    <property type="evidence" value="ECO:0007669"/>
    <property type="project" value="UniProtKB-KW"/>
</dbReference>
<dbReference type="Proteomes" id="UP000037510">
    <property type="component" value="Unassembled WGS sequence"/>
</dbReference>
<dbReference type="AlphaFoldDB" id="A0A0L7LMT4"/>
<feature type="domain" description="Alpha-D-phosphohexomutase alpha/beta/alpha" evidence="4">
    <location>
        <begin position="5"/>
        <end position="96"/>
    </location>
</feature>
<dbReference type="InterPro" id="IPR016055">
    <property type="entry name" value="A-D-PHexomutase_a/b/a-I/II/III"/>
</dbReference>
<evidence type="ECO:0000256" key="3">
    <source>
        <dbReference type="ARBA" id="ARBA00023235"/>
    </source>
</evidence>
<keyword evidence="7" id="KW-1185">Reference proteome</keyword>
<dbReference type="SUPFAM" id="SSF53738">
    <property type="entry name" value="Phosphoglucomutase, first 3 domains"/>
    <property type="match status" value="3"/>
</dbReference>
<comment type="caution">
    <text evidence="6">The sequence shown here is derived from an EMBL/GenBank/DDBJ whole genome shotgun (WGS) entry which is preliminary data.</text>
</comment>
<feature type="domain" description="Alpha-D-phosphohexomutase alpha/beta/alpha" evidence="5">
    <location>
        <begin position="390"/>
        <end position="492"/>
    </location>
</feature>
<evidence type="ECO:0000256" key="1">
    <source>
        <dbReference type="ARBA" id="ARBA00022723"/>
    </source>
</evidence>
<dbReference type="EMBL" id="JTDY01000537">
    <property type="protein sequence ID" value="KOB76752.1"/>
    <property type="molecule type" value="Genomic_DNA"/>
</dbReference>
<proteinExistence type="predicted"/>
<dbReference type="GO" id="GO:0005634">
    <property type="term" value="C:nucleus"/>
    <property type="evidence" value="ECO:0007669"/>
    <property type="project" value="TreeGrafter"/>
</dbReference>
<dbReference type="Gene3D" id="3.40.120.10">
    <property type="entry name" value="Alpha-D-Glucose-1,6-Bisphosphate, subunit A, domain 3"/>
    <property type="match status" value="7"/>
</dbReference>
<keyword evidence="2" id="KW-0460">Magnesium</keyword>
<accession>A0A0L7LMT4</accession>
<gene>
    <name evidence="6" type="ORF">OBRU01_05265</name>
</gene>
<dbReference type="Pfam" id="PF02880">
    <property type="entry name" value="PGM_PMM_III"/>
    <property type="match status" value="1"/>
</dbReference>
<dbReference type="InterPro" id="IPR005846">
    <property type="entry name" value="A-D-PHexomutase_a/b/a-III"/>
</dbReference>
<reference evidence="6 7" key="1">
    <citation type="journal article" date="2015" name="Genome Biol. Evol.">
        <title>The genome of winter moth (Operophtera brumata) provides a genomic perspective on sexual dimorphism and phenology.</title>
        <authorList>
            <person name="Derks M.F."/>
            <person name="Smit S."/>
            <person name="Salis L."/>
            <person name="Schijlen E."/>
            <person name="Bossers A."/>
            <person name="Mateman C."/>
            <person name="Pijl A.S."/>
            <person name="de Ridder D."/>
            <person name="Groenen M.A."/>
            <person name="Visser M.E."/>
            <person name="Megens H.J."/>
        </authorList>
    </citation>
    <scope>NUCLEOTIDE SEQUENCE [LARGE SCALE GENOMIC DNA]</scope>
    <source>
        <strain evidence="6">WM2013NL</strain>
        <tissue evidence="6">Head and thorax</tissue>
    </source>
</reference>
<evidence type="ECO:0000313" key="7">
    <source>
        <dbReference type="Proteomes" id="UP000037510"/>
    </source>
</evidence>
<evidence type="ECO:0000313" key="6">
    <source>
        <dbReference type="EMBL" id="KOB76752.1"/>
    </source>
</evidence>
<keyword evidence="1" id="KW-0479">Metal-binding</keyword>
<protein>
    <submittedName>
        <fullName evidence="6">Phosphoglucomutase</fullName>
    </submittedName>
</protein>
<dbReference type="PANTHER" id="PTHR45745:SF1">
    <property type="entry name" value="PHOSPHOGLUCOMUTASE 2B-RELATED"/>
    <property type="match status" value="1"/>
</dbReference>
<dbReference type="InterPro" id="IPR005845">
    <property type="entry name" value="A-D-PHexomutase_a/b/a-II"/>
</dbReference>
<dbReference type="Pfam" id="PF02879">
    <property type="entry name" value="PGM_PMM_II"/>
    <property type="match status" value="1"/>
</dbReference>
<evidence type="ECO:0000256" key="2">
    <source>
        <dbReference type="ARBA" id="ARBA00022842"/>
    </source>
</evidence>
<keyword evidence="3" id="KW-0413">Isomerase</keyword>
<evidence type="ECO:0000259" key="5">
    <source>
        <dbReference type="Pfam" id="PF02880"/>
    </source>
</evidence>